<protein>
    <submittedName>
        <fullName evidence="2">dTDP-4-dehydrorhamnose reductase</fullName>
    </submittedName>
</protein>
<dbReference type="InterPro" id="IPR005913">
    <property type="entry name" value="dTDP_dehydrorham_reduct"/>
</dbReference>
<dbReference type="Proteomes" id="UP000006100">
    <property type="component" value="Chromosome"/>
</dbReference>
<dbReference type="AlphaFoldDB" id="K0BA85"/>
<dbReference type="PANTHER" id="PTHR10491:SF4">
    <property type="entry name" value="METHIONINE ADENOSYLTRANSFERASE 2 SUBUNIT BETA"/>
    <property type="match status" value="1"/>
</dbReference>
<evidence type="ECO:0000259" key="1">
    <source>
        <dbReference type="Pfam" id="PF04321"/>
    </source>
</evidence>
<gene>
    <name evidence="2" type="ORF">NSED_00290</name>
</gene>
<feature type="domain" description="RmlD-like substrate binding" evidence="1">
    <location>
        <begin position="5"/>
        <end position="206"/>
    </location>
</feature>
<dbReference type="PANTHER" id="PTHR10491">
    <property type="entry name" value="DTDP-4-DEHYDRORHAMNOSE REDUCTASE"/>
    <property type="match status" value="1"/>
</dbReference>
<evidence type="ECO:0000313" key="3">
    <source>
        <dbReference type="Proteomes" id="UP000006100"/>
    </source>
</evidence>
<evidence type="ECO:0000313" key="2">
    <source>
        <dbReference type="EMBL" id="AFS81870.1"/>
    </source>
</evidence>
<keyword evidence="3" id="KW-1185">Reference proteome</keyword>
<dbReference type="Gene3D" id="3.40.50.720">
    <property type="entry name" value="NAD(P)-binding Rossmann-like Domain"/>
    <property type="match status" value="1"/>
</dbReference>
<dbReference type="PATRIC" id="fig|1229909.8.peg.59"/>
<accession>K0BA85</accession>
<organism evidence="2 3">
    <name type="scientific">Candidatus Nitrosopumilus sediminis</name>
    <dbReference type="NCBI Taxonomy" id="1229909"/>
    <lineage>
        <taxon>Archaea</taxon>
        <taxon>Nitrososphaerota</taxon>
        <taxon>Nitrososphaeria</taxon>
        <taxon>Nitrosopumilales</taxon>
        <taxon>Nitrosopumilaceae</taxon>
        <taxon>Nitrosopumilus</taxon>
    </lineage>
</organism>
<dbReference type="OrthoDB" id="4907at2157"/>
<dbReference type="Pfam" id="PF04321">
    <property type="entry name" value="RmlD_sub_bind"/>
    <property type="match status" value="1"/>
</dbReference>
<dbReference type="HOGENOM" id="CLU_045518_4_0_2"/>
<dbReference type="KEGG" id="nir:NSED_00290"/>
<proteinExistence type="predicted"/>
<dbReference type="GO" id="GO:0008831">
    <property type="term" value="F:dTDP-4-dehydrorhamnose reductase activity"/>
    <property type="evidence" value="ECO:0007669"/>
    <property type="project" value="TreeGrafter"/>
</dbReference>
<dbReference type="InterPro" id="IPR029903">
    <property type="entry name" value="RmlD-like-bd"/>
</dbReference>
<dbReference type="STRING" id="1229909.NSED_00290"/>
<sequence length="243" mass="27527">MNNLKILITGSSGALGSELKKKFPDAITPNHKELDITNKEQVTNFFNREKIDIVIHTAAITSIRKCEEERELTWKTNVDGTINLIDGLMKTNPNGKFVYVSTACVFDGNTGMYDESSIPYPENFYALSKLLGEQEVKKIPNYLIIRTNFAARKKWPYPKAFSDRFGTYLFADDVATGIVDVINSNKRGIIHIVGDEKISMLELARITTPDIQPMTIKDYSGPKLTMDMSLDSKKWKKYKISKN</sequence>
<name>K0BA85_9ARCH</name>
<dbReference type="InterPro" id="IPR036291">
    <property type="entry name" value="NAD(P)-bd_dom_sf"/>
</dbReference>
<dbReference type="EMBL" id="CP003843">
    <property type="protein sequence ID" value="AFS81870.1"/>
    <property type="molecule type" value="Genomic_DNA"/>
</dbReference>
<reference evidence="2 3" key="1">
    <citation type="journal article" date="2012" name="J. Bacteriol.">
        <title>Draft Genome Sequence of an Ammonia-Oxidizing Archaeon, "Candidatus Nitrosopumilus sediminis" AR2, from Svalbard in the Arctic Circle.</title>
        <authorList>
            <person name="Park S.J."/>
            <person name="Kim J.G."/>
            <person name="Jung M.Y."/>
            <person name="Kim S.J."/>
            <person name="Cha I.T."/>
            <person name="Ghai R."/>
            <person name="Martin-Cuadrado A.B."/>
            <person name="Rodriguez-Valera F."/>
            <person name="Rhee S.K."/>
        </authorList>
    </citation>
    <scope>NUCLEOTIDE SEQUENCE [LARGE SCALE GENOMIC DNA]</scope>
    <source>
        <strain evidence="2 3">AR2</strain>
    </source>
</reference>
<dbReference type="GeneID" id="13697926"/>
<dbReference type="eggNOG" id="arCOG01367">
    <property type="taxonomic scope" value="Archaea"/>
</dbReference>
<dbReference type="GO" id="GO:0005829">
    <property type="term" value="C:cytosol"/>
    <property type="evidence" value="ECO:0007669"/>
    <property type="project" value="TreeGrafter"/>
</dbReference>
<dbReference type="RefSeq" id="WP_014964242.1">
    <property type="nucleotide sequence ID" value="NC_018656.1"/>
</dbReference>
<dbReference type="SUPFAM" id="SSF51735">
    <property type="entry name" value="NAD(P)-binding Rossmann-fold domains"/>
    <property type="match status" value="1"/>
</dbReference>
<dbReference type="GO" id="GO:0019305">
    <property type="term" value="P:dTDP-rhamnose biosynthetic process"/>
    <property type="evidence" value="ECO:0007669"/>
    <property type="project" value="TreeGrafter"/>
</dbReference>